<evidence type="ECO:0000313" key="4">
    <source>
        <dbReference type="Proteomes" id="UP001144204"/>
    </source>
</evidence>
<dbReference type="Pfam" id="PF02541">
    <property type="entry name" value="Ppx-GppA"/>
    <property type="match status" value="1"/>
</dbReference>
<dbReference type="InterPro" id="IPR050273">
    <property type="entry name" value="GppA/Ppx_hydrolase"/>
</dbReference>
<dbReference type="EMBL" id="BRPL01000002">
    <property type="protein sequence ID" value="GLB46413.1"/>
    <property type="molecule type" value="Genomic_DNA"/>
</dbReference>
<dbReference type="PANTHER" id="PTHR30005:SF0">
    <property type="entry name" value="RETROGRADE REGULATION PROTEIN 2"/>
    <property type="match status" value="1"/>
</dbReference>
<evidence type="ECO:0000313" key="3">
    <source>
        <dbReference type="EMBL" id="GLB46413.1"/>
    </source>
</evidence>
<dbReference type="InterPro" id="IPR043129">
    <property type="entry name" value="ATPase_NBD"/>
</dbReference>
<dbReference type="CDD" id="cd24052">
    <property type="entry name" value="ASKHA_NBD_HpPPX-GppA-like"/>
    <property type="match status" value="1"/>
</dbReference>
<dbReference type="SUPFAM" id="SSF53067">
    <property type="entry name" value="Actin-like ATPase domain"/>
    <property type="match status" value="2"/>
</dbReference>
<dbReference type="GO" id="GO:0006357">
    <property type="term" value="P:regulation of transcription by RNA polymerase II"/>
    <property type="evidence" value="ECO:0007669"/>
    <property type="project" value="TreeGrafter"/>
</dbReference>
<organism evidence="3 4">
    <name type="scientific">Philodulcilactobacillus myokoensis</name>
    <dbReference type="NCBI Taxonomy" id="2929573"/>
    <lineage>
        <taxon>Bacteria</taxon>
        <taxon>Bacillati</taxon>
        <taxon>Bacillota</taxon>
        <taxon>Bacilli</taxon>
        <taxon>Lactobacillales</taxon>
        <taxon>Lactobacillaceae</taxon>
        <taxon>Philodulcilactobacillus</taxon>
    </lineage>
</organism>
<protein>
    <submittedName>
        <fullName evidence="3">Exopolyphosphatase</fullName>
    </submittedName>
</protein>
<dbReference type="Proteomes" id="UP001144204">
    <property type="component" value="Unassembled WGS sequence"/>
</dbReference>
<accession>A0A9W6B0K1</accession>
<dbReference type="Gene3D" id="3.30.420.40">
    <property type="match status" value="1"/>
</dbReference>
<keyword evidence="4" id="KW-1185">Reference proteome</keyword>
<dbReference type="AlphaFoldDB" id="A0A9W6B0K1"/>
<reference evidence="3" key="1">
    <citation type="submission" date="2022-07" db="EMBL/GenBank/DDBJ databases">
        <authorList>
            <person name="Kouya T."/>
            <person name="Ishiyama Y."/>
        </authorList>
    </citation>
    <scope>NUCLEOTIDE SEQUENCE</scope>
    <source>
        <strain evidence="3">WR16-4</strain>
    </source>
</reference>
<sequence length="314" mass="35125">MENYCVIDLGSNTVKLTVTQIDDQGRTKNIISDKRTVRLSEDMGPEMVLKKPAIDRTIKALSDFHKEFANLPNLTVRAVATAATRMAKNKQDFIKAAEEKAKIKVDVITGNHEAYYDYLSVVNSLPVVNCVIMDSGGASTEIILVQDKHISRLTSIPLGAVTLTEKYLHTDKVSASDMFNIFSNMENLYNNMWWLHQGQNLPVVALGGSNRTLAKIQIRADNAKKYLDVHGFRMSNYTANHIFDQIISSNLEQRKQIPGLSKDRADIIVGGLTPVISLLRHLDSDRLIFSNNGLRDGILREHLNYLRSNGDIGK</sequence>
<proteinExistence type="inferred from homology"/>
<evidence type="ECO:0000256" key="1">
    <source>
        <dbReference type="ARBA" id="ARBA00007125"/>
    </source>
</evidence>
<feature type="domain" description="Ppx/GppA phosphatase N-terminal" evidence="2">
    <location>
        <begin position="18"/>
        <end position="304"/>
    </location>
</feature>
<name>A0A9W6B0K1_9LACO</name>
<dbReference type="PANTHER" id="PTHR30005">
    <property type="entry name" value="EXOPOLYPHOSPHATASE"/>
    <property type="match status" value="1"/>
</dbReference>
<comment type="caution">
    <text evidence="3">The sequence shown here is derived from an EMBL/GenBank/DDBJ whole genome shotgun (WGS) entry which is preliminary data.</text>
</comment>
<reference evidence="3" key="2">
    <citation type="journal article" date="2023" name="PLoS ONE">
        <title>Philodulcilactobacillus myokoensis gen. nov., sp. nov., a fructophilic, acidophilic, and agar-phobic lactic acid bacterium isolated from fermented vegetable extracts.</title>
        <authorList>
            <person name="Kouya T."/>
            <person name="Ishiyama Y."/>
            <person name="Ohashi S."/>
            <person name="Kumakubo R."/>
            <person name="Yamazaki T."/>
            <person name="Otaki T."/>
        </authorList>
    </citation>
    <scope>NUCLEOTIDE SEQUENCE</scope>
    <source>
        <strain evidence="3">WR16-4</strain>
    </source>
</reference>
<gene>
    <name evidence="3" type="ORF">WR164_03920</name>
</gene>
<evidence type="ECO:0000259" key="2">
    <source>
        <dbReference type="Pfam" id="PF02541"/>
    </source>
</evidence>
<dbReference type="Gene3D" id="3.30.420.150">
    <property type="entry name" value="Exopolyphosphatase. Domain 2"/>
    <property type="match status" value="1"/>
</dbReference>
<dbReference type="RefSeq" id="WP_286135874.1">
    <property type="nucleotide sequence ID" value="NZ_BRPL01000002.1"/>
</dbReference>
<dbReference type="InterPro" id="IPR003695">
    <property type="entry name" value="Ppx_GppA_N"/>
</dbReference>
<comment type="similarity">
    <text evidence="1">Belongs to the GppA/Ppx family.</text>
</comment>